<dbReference type="NCBIfam" id="TIGR02282">
    <property type="entry name" value="MltB"/>
    <property type="match status" value="1"/>
</dbReference>
<dbReference type="Pfam" id="PF13406">
    <property type="entry name" value="SLT_2"/>
    <property type="match status" value="1"/>
</dbReference>
<evidence type="ECO:0000313" key="3">
    <source>
        <dbReference type="EMBL" id="VFT67923.1"/>
    </source>
</evidence>
<dbReference type="EC" id="3.2.1.-" evidence="3"/>
<name>A0A485JE78_ECOLX</name>
<dbReference type="EMBL" id="CAADJZ010000001">
    <property type="protein sequence ID" value="VFT67923.1"/>
    <property type="molecule type" value="Genomic_DNA"/>
</dbReference>
<gene>
    <name evidence="3" type="primary">mltB</name>
    <name evidence="3" type="ORF">NCTC10974_01382</name>
</gene>
<reference evidence="3 4" key="1">
    <citation type="submission" date="2019-03" db="EMBL/GenBank/DDBJ databases">
        <authorList>
            <consortium name="Pathogen Informatics"/>
        </authorList>
    </citation>
    <scope>NUCLEOTIDE SEQUENCE [LARGE SCALE GENOMIC DNA]</scope>
    <source>
        <strain evidence="3 4">NCTC10974</strain>
    </source>
</reference>
<dbReference type="GO" id="GO:0016798">
    <property type="term" value="F:hydrolase activity, acting on glycosyl bonds"/>
    <property type="evidence" value="ECO:0007669"/>
    <property type="project" value="UniProtKB-KW"/>
</dbReference>
<dbReference type="PANTHER" id="PTHR30163:SF9">
    <property type="entry name" value="MEMBRANE-BOUND LYTIC MUREIN TRANSGLYCOSYLASE B"/>
    <property type="match status" value="1"/>
</dbReference>
<feature type="active site" evidence="1">
    <location>
        <position position="197"/>
    </location>
</feature>
<keyword evidence="3" id="KW-0378">Hydrolase</keyword>
<dbReference type="InterPro" id="IPR031304">
    <property type="entry name" value="SLT_2"/>
</dbReference>
<organism evidence="3 4">
    <name type="scientific">Escherichia coli</name>
    <dbReference type="NCBI Taxonomy" id="562"/>
    <lineage>
        <taxon>Bacteria</taxon>
        <taxon>Pseudomonadati</taxon>
        <taxon>Pseudomonadota</taxon>
        <taxon>Gammaproteobacteria</taxon>
        <taxon>Enterobacterales</taxon>
        <taxon>Enterobacteriaceae</taxon>
        <taxon>Escherichia</taxon>
    </lineage>
</organism>
<dbReference type="GO" id="GO:0009253">
    <property type="term" value="P:peptidoglycan catabolic process"/>
    <property type="evidence" value="ECO:0007669"/>
    <property type="project" value="TreeGrafter"/>
</dbReference>
<accession>A0A485JE78</accession>
<dbReference type="Gene3D" id="1.10.8.350">
    <property type="entry name" value="Bacterial muramidase"/>
    <property type="match status" value="1"/>
</dbReference>
<dbReference type="AlphaFoldDB" id="A0A485JE78"/>
<protein>
    <submittedName>
        <fullName evidence="3">Murein hydrolase B</fullName>
        <ecNumber evidence="3">3.2.1.-</ecNumber>
        <ecNumber evidence="3">4.2.2.-</ecNumber>
    </submittedName>
</protein>
<dbReference type="GO" id="GO:0008933">
    <property type="term" value="F:peptidoglycan lytic transglycosylase activity"/>
    <property type="evidence" value="ECO:0007669"/>
    <property type="project" value="TreeGrafter"/>
</dbReference>
<dbReference type="FunFam" id="1.10.8.350:FF:000001">
    <property type="entry name" value="Lytic murein transglycosylase B"/>
    <property type="match status" value="1"/>
</dbReference>
<feature type="domain" description="Transglycosylase SLT" evidence="2">
    <location>
        <begin position="92"/>
        <end position="388"/>
    </location>
</feature>
<evidence type="ECO:0000256" key="1">
    <source>
        <dbReference type="PIRSR" id="PIRSR611757-1"/>
    </source>
</evidence>
<dbReference type="InterPro" id="IPR011757">
    <property type="entry name" value="Lytic_transglycosylase_MltB"/>
</dbReference>
<dbReference type="SUPFAM" id="SSF53955">
    <property type="entry name" value="Lysozyme-like"/>
    <property type="match status" value="1"/>
</dbReference>
<evidence type="ECO:0000259" key="2">
    <source>
        <dbReference type="Pfam" id="PF13406"/>
    </source>
</evidence>
<evidence type="ECO:0000313" key="4">
    <source>
        <dbReference type="Proteomes" id="UP000358010"/>
    </source>
</evidence>
<dbReference type="InterPro" id="IPR043426">
    <property type="entry name" value="MltB-like"/>
</dbReference>
<dbReference type="PANTHER" id="PTHR30163">
    <property type="entry name" value="MEMBRANE-BOUND LYTIC MUREIN TRANSGLYCOSYLASE B"/>
    <property type="match status" value="1"/>
</dbReference>
<dbReference type="EC" id="4.2.2.-" evidence="3"/>
<dbReference type="InterPro" id="IPR023346">
    <property type="entry name" value="Lysozyme-like_dom_sf"/>
</dbReference>
<keyword evidence="3" id="KW-0326">Glycosidase</keyword>
<dbReference type="Proteomes" id="UP000358010">
    <property type="component" value="Unassembled WGS sequence"/>
</dbReference>
<dbReference type="Gene3D" id="1.10.530.10">
    <property type="match status" value="1"/>
</dbReference>
<keyword evidence="3" id="KW-0456">Lyase</keyword>
<sequence>MSYVKSVSGSDYRFLVRGVMLYHTCPWLNLLNGPLMFKRRYVTLLPLFVLLAACSSKPKPTETETTTGTPSGGFLLEPQHNVMQMGGDFANNPNAQQFIDKMVSKHGFDRQQLQEILSQAKRLDSVLRLMDNQAPTTSVKPPSGPNGAWLRYRKKFITPDNVQNGVVFWNQYEDALNRAWQVYGVPPEIIVGIIGVETRWGRVMGKTRILDALATLSFNYPRRAEYFSGELETFLLMARDEQDDPLNLKGSFAGAMGYGQFMPSSYKQYAVDFSGDGHINLWDPVDAIGSVANYFKAHGWVKGDQVAVMANGQAPGLPNGFKTKYSISQLAAAGLTPQQPLGNHQQASLLRLDVGTGYQYWYGLPNFYTITRYNHSTHYAMAVWQLGQAVALARVQ</sequence>
<dbReference type="NCBIfam" id="NF008029">
    <property type="entry name" value="PRK10760.1"/>
    <property type="match status" value="1"/>
</dbReference>
<proteinExistence type="predicted"/>
<dbReference type="CDD" id="cd13399">
    <property type="entry name" value="Slt35-like"/>
    <property type="match status" value="1"/>
</dbReference>